<gene>
    <name evidence="1" type="ORF">BC936DRAFT_139143</name>
</gene>
<protein>
    <submittedName>
        <fullName evidence="1">Uncharacterized protein</fullName>
    </submittedName>
</protein>
<reference evidence="1 2" key="1">
    <citation type="journal article" date="2018" name="New Phytol.">
        <title>Phylogenomics of Endogonaceae and evolution of mycorrhizas within Mucoromycota.</title>
        <authorList>
            <person name="Chang Y."/>
            <person name="Desiro A."/>
            <person name="Na H."/>
            <person name="Sandor L."/>
            <person name="Lipzen A."/>
            <person name="Clum A."/>
            <person name="Barry K."/>
            <person name="Grigoriev I.V."/>
            <person name="Martin F.M."/>
            <person name="Stajich J.E."/>
            <person name="Smith M.E."/>
            <person name="Bonito G."/>
            <person name="Spatafora J.W."/>
        </authorList>
    </citation>
    <scope>NUCLEOTIDE SEQUENCE [LARGE SCALE GENOMIC DNA]</scope>
    <source>
        <strain evidence="1 2">GMNB39</strain>
    </source>
</reference>
<keyword evidence="2" id="KW-1185">Reference proteome</keyword>
<evidence type="ECO:0000313" key="1">
    <source>
        <dbReference type="EMBL" id="RUP50420.1"/>
    </source>
</evidence>
<accession>A0A433DHU4</accession>
<comment type="caution">
    <text evidence="1">The sequence shown here is derived from an EMBL/GenBank/DDBJ whole genome shotgun (WGS) entry which is preliminary data.</text>
</comment>
<sequence length="132" mass="14809">MDTPPKITQTTKRVILSEQSNGSNIDDLLSITEIYFEEKVRKTALTTDVHDPAEMASLQNYLLNSDDFARHERELDGNGMAEFNAYATRRLNDYHAAPVALPVVRLVVAVLELGLRGARDALLTIRQKGQRL</sequence>
<evidence type="ECO:0000313" key="2">
    <source>
        <dbReference type="Proteomes" id="UP000268093"/>
    </source>
</evidence>
<proteinExistence type="predicted"/>
<organism evidence="1 2">
    <name type="scientific">Jimgerdemannia flammicorona</name>
    <dbReference type="NCBI Taxonomy" id="994334"/>
    <lineage>
        <taxon>Eukaryota</taxon>
        <taxon>Fungi</taxon>
        <taxon>Fungi incertae sedis</taxon>
        <taxon>Mucoromycota</taxon>
        <taxon>Mucoromycotina</taxon>
        <taxon>Endogonomycetes</taxon>
        <taxon>Endogonales</taxon>
        <taxon>Endogonaceae</taxon>
        <taxon>Jimgerdemannia</taxon>
    </lineage>
</organism>
<dbReference type="Proteomes" id="UP000268093">
    <property type="component" value="Unassembled WGS sequence"/>
</dbReference>
<name>A0A433DHU4_9FUNG</name>
<dbReference type="EMBL" id="RBNI01001435">
    <property type="protein sequence ID" value="RUP50420.1"/>
    <property type="molecule type" value="Genomic_DNA"/>
</dbReference>
<dbReference type="AlphaFoldDB" id="A0A433DHU4"/>